<evidence type="ECO:0000313" key="2">
    <source>
        <dbReference type="Proteomes" id="UP000602004"/>
    </source>
</evidence>
<keyword evidence="2" id="KW-1185">Reference proteome</keyword>
<name>A0ABQ1MB26_9BURK</name>
<reference evidence="2" key="1">
    <citation type="journal article" date="2019" name="Int. J. Syst. Evol. Microbiol.">
        <title>The Global Catalogue of Microorganisms (GCM) 10K type strain sequencing project: providing services to taxonomists for standard genome sequencing and annotation.</title>
        <authorList>
            <consortium name="The Broad Institute Genomics Platform"/>
            <consortium name="The Broad Institute Genome Sequencing Center for Infectious Disease"/>
            <person name="Wu L."/>
            <person name="Ma J."/>
        </authorList>
    </citation>
    <scope>NUCLEOTIDE SEQUENCE [LARGE SCALE GENOMIC DNA]</scope>
    <source>
        <strain evidence="2">CGMCC 1.15103</strain>
    </source>
</reference>
<dbReference type="Gene3D" id="1.10.760.10">
    <property type="entry name" value="Cytochrome c-like domain"/>
    <property type="match status" value="1"/>
</dbReference>
<accession>A0ABQ1MB26</accession>
<dbReference type="Proteomes" id="UP000602004">
    <property type="component" value="Unassembled WGS sequence"/>
</dbReference>
<dbReference type="InterPro" id="IPR036909">
    <property type="entry name" value="Cyt_c-like_dom_sf"/>
</dbReference>
<comment type="caution">
    <text evidence="1">The sequence shown here is derived from an EMBL/GenBank/DDBJ whole genome shotgun (WGS) entry which is preliminary data.</text>
</comment>
<proteinExistence type="predicted"/>
<sequence length="76" mass="8986">MFFHNGRVPTLKDALRFYVQRDTNSAWWYPKDARAKVDKHNDPPVIFSSDEFWPFGGLFWGQSYNAQIPFLPRPPL</sequence>
<dbReference type="EMBL" id="BMHL01000003">
    <property type="protein sequence ID" value="GGC37798.1"/>
    <property type="molecule type" value="Genomic_DNA"/>
</dbReference>
<protein>
    <submittedName>
        <fullName evidence="1">Uncharacterized protein</fullName>
    </submittedName>
</protein>
<gene>
    <name evidence="1" type="ORF">GCM10011400_25580</name>
</gene>
<organism evidence="1 2">
    <name type="scientific">Paraburkholderia caffeinilytica</name>
    <dbReference type="NCBI Taxonomy" id="1761016"/>
    <lineage>
        <taxon>Bacteria</taxon>
        <taxon>Pseudomonadati</taxon>
        <taxon>Pseudomonadota</taxon>
        <taxon>Betaproteobacteria</taxon>
        <taxon>Burkholderiales</taxon>
        <taxon>Burkholderiaceae</taxon>
        <taxon>Paraburkholderia</taxon>
    </lineage>
</organism>
<evidence type="ECO:0000313" key="1">
    <source>
        <dbReference type="EMBL" id="GGC37798.1"/>
    </source>
</evidence>